<dbReference type="Proteomes" id="UP001501757">
    <property type="component" value="Unassembled WGS sequence"/>
</dbReference>
<gene>
    <name evidence="1" type="ORF">GCM10009092_15630</name>
</gene>
<reference evidence="1 2" key="1">
    <citation type="journal article" date="2019" name="Int. J. Syst. Evol. Microbiol.">
        <title>The Global Catalogue of Microorganisms (GCM) 10K type strain sequencing project: providing services to taxonomists for standard genome sequencing and annotation.</title>
        <authorList>
            <consortium name="The Broad Institute Genomics Platform"/>
            <consortium name="The Broad Institute Genome Sequencing Center for Infectious Disease"/>
            <person name="Wu L."/>
            <person name="Ma J."/>
        </authorList>
    </citation>
    <scope>NUCLEOTIDE SEQUENCE [LARGE SCALE GENOMIC DNA]</scope>
    <source>
        <strain evidence="1 2">JCM 13378</strain>
    </source>
</reference>
<evidence type="ECO:0000313" key="2">
    <source>
        <dbReference type="Proteomes" id="UP001501757"/>
    </source>
</evidence>
<protein>
    <submittedName>
        <fullName evidence="1">Uncharacterized protein</fullName>
    </submittedName>
</protein>
<accession>A0ABN0X0N4</accession>
<sequence length="395" mass="44557">MKNFNAGILAFNCIMLFIFYLAPSSGASEMSLWLNMTSDEYDYLLSDSKSHKEGEVTLLVERKPRGKLSYLPVYTFFSLDSSGNEISSFVFSTESCEVSKSESVEFLDFYGYGNDIFILASLDFIPHVLHLNFTAKEVQCKNIEKVSGLGSARSIFITEDNEYFVLGMSDTLSQHYPVLLSEKGEDKLQSIRSKFPVLLQSRAVRATLLDSEILLFFNTKDLNNLHAPAQTFFVVLDKNFQLKGKLKELDNKGVYQFLSNHNFTSLSDFELLDNFNVPREHKRQSINRIVDFMFRMGTFGFVDEFVPCIIKDGNANIYLFQPSYQDTYLDRGRSQSLVYSEILGVQGEAPLVSTCKVVALSKGKGNIVFFNEVVADPATGGRTSKSVIRGYKVGH</sequence>
<organism evidence="1 2">
    <name type="scientific">Bowmanella denitrificans</name>
    <dbReference type="NCBI Taxonomy" id="366582"/>
    <lineage>
        <taxon>Bacteria</taxon>
        <taxon>Pseudomonadati</taxon>
        <taxon>Pseudomonadota</taxon>
        <taxon>Gammaproteobacteria</taxon>
        <taxon>Alteromonadales</taxon>
        <taxon>Alteromonadaceae</taxon>
        <taxon>Bowmanella</taxon>
    </lineage>
</organism>
<dbReference type="RefSeq" id="WP_343843793.1">
    <property type="nucleotide sequence ID" value="NZ_BAAAEI010000006.1"/>
</dbReference>
<evidence type="ECO:0000313" key="1">
    <source>
        <dbReference type="EMBL" id="GAA0352103.1"/>
    </source>
</evidence>
<keyword evidence="2" id="KW-1185">Reference proteome</keyword>
<dbReference type="EMBL" id="BAAAEI010000006">
    <property type="protein sequence ID" value="GAA0352103.1"/>
    <property type="molecule type" value="Genomic_DNA"/>
</dbReference>
<proteinExistence type="predicted"/>
<comment type="caution">
    <text evidence="1">The sequence shown here is derived from an EMBL/GenBank/DDBJ whole genome shotgun (WGS) entry which is preliminary data.</text>
</comment>
<name>A0ABN0X0N4_9ALTE</name>